<dbReference type="EnsemblPlants" id="AES88297">
    <property type="protein sequence ID" value="AES88297"/>
    <property type="gene ID" value="MTR_4g052060"/>
</dbReference>
<dbReference type="EMBL" id="CM001220">
    <property type="protein sequence ID" value="AES88297.2"/>
    <property type="molecule type" value="Genomic_DNA"/>
</dbReference>
<dbReference type="STRING" id="3880.G7JHA1"/>
<dbReference type="Gramene" id="rna22758">
    <property type="protein sequence ID" value="RHN60446.1"/>
    <property type="gene ID" value="gene22758"/>
</dbReference>
<evidence type="ECO:0000256" key="6">
    <source>
        <dbReference type="RuleBase" id="RU367028"/>
    </source>
</evidence>
<comment type="subcellular location">
    <subcellularLocation>
        <location evidence="1 6">Nucleus</location>
    </subcellularLocation>
</comment>
<reference evidence="10" key="3">
    <citation type="submission" date="2015-04" db="UniProtKB">
        <authorList>
            <consortium name="EnsemblPlants"/>
        </authorList>
    </citation>
    <scope>IDENTIFICATION</scope>
    <source>
        <strain evidence="10">cv. Jemalong A17</strain>
    </source>
</reference>
<dbReference type="KEGG" id="mtr:11445162"/>
<dbReference type="PaxDb" id="3880-AES88297"/>
<dbReference type="Pfam" id="PF04844">
    <property type="entry name" value="Ovate"/>
    <property type="match status" value="1"/>
</dbReference>
<comment type="function">
    <text evidence="6">Transcriptional repressor that regulates multiple aspects of plant growth and development.</text>
</comment>
<reference evidence="8 11" key="2">
    <citation type="journal article" date="2014" name="BMC Genomics">
        <title>An improved genome release (version Mt4.0) for the model legume Medicago truncatula.</title>
        <authorList>
            <person name="Tang H."/>
            <person name="Krishnakumar V."/>
            <person name="Bidwell S."/>
            <person name="Rosen B."/>
            <person name="Chan A."/>
            <person name="Zhou S."/>
            <person name="Gentzbittel L."/>
            <person name="Childs K.L."/>
            <person name="Yandell M."/>
            <person name="Gundlach H."/>
            <person name="Mayer K.F."/>
            <person name="Schwartz D.C."/>
            <person name="Town C.D."/>
        </authorList>
    </citation>
    <scope>GENOME REANNOTATION</scope>
    <source>
        <strain evidence="10 11">cv. Jemalong A17</strain>
    </source>
</reference>
<keyword evidence="3 6" id="KW-0805">Transcription regulation</keyword>
<evidence type="ECO:0000256" key="2">
    <source>
        <dbReference type="ARBA" id="ARBA00022491"/>
    </source>
</evidence>
<keyword evidence="2 6" id="KW-0678">Repressor</keyword>
<evidence type="ECO:0000313" key="9">
    <source>
        <dbReference type="EMBL" id="RHN60446.1"/>
    </source>
</evidence>
<dbReference type="PROSITE" id="PS51754">
    <property type="entry name" value="OVATE"/>
    <property type="match status" value="1"/>
</dbReference>
<dbReference type="OrthoDB" id="1928390at2759"/>
<dbReference type="Proteomes" id="UP000265566">
    <property type="component" value="Chromosome 4"/>
</dbReference>
<protein>
    <recommendedName>
        <fullName evidence="6">Transcription repressor</fullName>
    </recommendedName>
    <alternativeName>
        <fullName evidence="6">Ovate family protein</fullName>
    </alternativeName>
</protein>
<accession>A0A0C3WWC9</accession>
<accession>G7JHA1</accession>
<evidence type="ECO:0000256" key="5">
    <source>
        <dbReference type="ARBA" id="ARBA00023242"/>
    </source>
</evidence>
<evidence type="ECO:0000256" key="4">
    <source>
        <dbReference type="ARBA" id="ARBA00023163"/>
    </source>
</evidence>
<evidence type="ECO:0000256" key="3">
    <source>
        <dbReference type="ARBA" id="ARBA00023015"/>
    </source>
</evidence>
<evidence type="ECO:0000259" key="7">
    <source>
        <dbReference type="PROSITE" id="PS51754"/>
    </source>
</evidence>
<dbReference type="EMBL" id="PSQE01000004">
    <property type="protein sequence ID" value="RHN60446.1"/>
    <property type="molecule type" value="Genomic_DNA"/>
</dbReference>
<dbReference type="PANTHER" id="PTHR33057:SF138">
    <property type="entry name" value="TRANSCRIPTION REPRESSOR OFP10"/>
    <property type="match status" value="1"/>
</dbReference>
<keyword evidence="4 6" id="KW-0804">Transcription</keyword>
<sequence length="182" mass="20566">MSFNKKRLMRRVFSTNIGSCGCAKKKAIEVHEPIQKTKISISQISKASSNTTLGERKGAGCSVDHSDDFSTTTFSEAETTQNYSPHKHSPLSNTVVVEKDSDNPYHDFKHSMLQMIFEDEIDSEDDLRVLLRCFLHLNDTCYHLVIVKVFNDICHEAFSDDKVCTTTSSAIKPSNIHVYENE</sequence>
<reference evidence="8 11" key="1">
    <citation type="journal article" date="2011" name="Nature">
        <title>The Medicago genome provides insight into the evolution of rhizobial symbioses.</title>
        <authorList>
            <person name="Young N.D."/>
            <person name="Debelle F."/>
            <person name="Oldroyd G.E."/>
            <person name="Geurts R."/>
            <person name="Cannon S.B."/>
            <person name="Udvardi M.K."/>
            <person name="Benedito V.A."/>
            <person name="Mayer K.F."/>
            <person name="Gouzy J."/>
            <person name="Schoof H."/>
            <person name="Van de Peer Y."/>
            <person name="Proost S."/>
            <person name="Cook D.R."/>
            <person name="Meyers B.C."/>
            <person name="Spannagl M."/>
            <person name="Cheung F."/>
            <person name="De Mita S."/>
            <person name="Krishnakumar V."/>
            <person name="Gundlach H."/>
            <person name="Zhou S."/>
            <person name="Mudge J."/>
            <person name="Bharti A.K."/>
            <person name="Murray J.D."/>
            <person name="Naoumkina M.A."/>
            <person name="Rosen B."/>
            <person name="Silverstein K.A."/>
            <person name="Tang H."/>
            <person name="Rombauts S."/>
            <person name="Zhao P.X."/>
            <person name="Zhou P."/>
            <person name="Barbe V."/>
            <person name="Bardou P."/>
            <person name="Bechner M."/>
            <person name="Bellec A."/>
            <person name="Berger A."/>
            <person name="Berges H."/>
            <person name="Bidwell S."/>
            <person name="Bisseling T."/>
            <person name="Choisne N."/>
            <person name="Couloux A."/>
            <person name="Denny R."/>
            <person name="Deshpande S."/>
            <person name="Dai X."/>
            <person name="Doyle J.J."/>
            <person name="Dudez A.M."/>
            <person name="Farmer A.D."/>
            <person name="Fouteau S."/>
            <person name="Franken C."/>
            <person name="Gibelin C."/>
            <person name="Gish J."/>
            <person name="Goldstein S."/>
            <person name="Gonzalez A.J."/>
            <person name="Green P.J."/>
            <person name="Hallab A."/>
            <person name="Hartog M."/>
            <person name="Hua A."/>
            <person name="Humphray S.J."/>
            <person name="Jeong D.H."/>
            <person name="Jing Y."/>
            <person name="Jocker A."/>
            <person name="Kenton S.M."/>
            <person name="Kim D.J."/>
            <person name="Klee K."/>
            <person name="Lai H."/>
            <person name="Lang C."/>
            <person name="Lin S."/>
            <person name="Macmil S.L."/>
            <person name="Magdelenat G."/>
            <person name="Matthews L."/>
            <person name="McCorrison J."/>
            <person name="Monaghan E.L."/>
            <person name="Mun J.H."/>
            <person name="Najar F.Z."/>
            <person name="Nicholson C."/>
            <person name="Noirot C."/>
            <person name="O'Bleness M."/>
            <person name="Paule C.R."/>
            <person name="Poulain J."/>
            <person name="Prion F."/>
            <person name="Qin B."/>
            <person name="Qu C."/>
            <person name="Retzel E.F."/>
            <person name="Riddle C."/>
            <person name="Sallet E."/>
            <person name="Samain S."/>
            <person name="Samson N."/>
            <person name="Sanders I."/>
            <person name="Saurat O."/>
            <person name="Scarpelli C."/>
            <person name="Schiex T."/>
            <person name="Segurens B."/>
            <person name="Severin A.J."/>
            <person name="Sherrier D.J."/>
            <person name="Shi R."/>
            <person name="Sims S."/>
            <person name="Singer S.R."/>
            <person name="Sinharoy S."/>
            <person name="Sterck L."/>
            <person name="Viollet A."/>
            <person name="Wang B.B."/>
            <person name="Wang K."/>
            <person name="Wang M."/>
            <person name="Wang X."/>
            <person name="Warfsmann J."/>
            <person name="Weissenbach J."/>
            <person name="White D.D."/>
            <person name="White J.D."/>
            <person name="Wiley G.B."/>
            <person name="Wincker P."/>
            <person name="Xing Y."/>
            <person name="Yang L."/>
            <person name="Yao Z."/>
            <person name="Ying F."/>
            <person name="Zhai J."/>
            <person name="Zhou L."/>
            <person name="Zuber A."/>
            <person name="Denarie J."/>
            <person name="Dixon R.A."/>
            <person name="May G.D."/>
            <person name="Schwartz D.C."/>
            <person name="Rogers J."/>
            <person name="Quetier F."/>
            <person name="Town C.D."/>
            <person name="Roe B.A."/>
        </authorList>
    </citation>
    <scope>NUCLEOTIDE SEQUENCE [LARGE SCALE GENOMIC DNA]</scope>
    <source>
        <strain evidence="8">A17</strain>
        <strain evidence="10 11">cv. Jemalong A17</strain>
    </source>
</reference>
<dbReference type="PANTHER" id="PTHR33057">
    <property type="entry name" value="TRANSCRIPTION REPRESSOR OFP7-RELATED"/>
    <property type="match status" value="1"/>
</dbReference>
<dbReference type="InterPro" id="IPR038933">
    <property type="entry name" value="Ovate"/>
</dbReference>
<keyword evidence="5 6" id="KW-0539">Nucleus</keyword>
<evidence type="ECO:0000313" key="8">
    <source>
        <dbReference type="EMBL" id="AES88297.2"/>
    </source>
</evidence>
<dbReference type="Proteomes" id="UP000002051">
    <property type="component" value="Chromosome 4"/>
</dbReference>
<dbReference type="eggNOG" id="KOG0017">
    <property type="taxonomic scope" value="Eukaryota"/>
</dbReference>
<evidence type="ECO:0000313" key="11">
    <source>
        <dbReference type="Proteomes" id="UP000002051"/>
    </source>
</evidence>
<feature type="domain" description="OVATE" evidence="7">
    <location>
        <begin position="97"/>
        <end position="156"/>
    </location>
</feature>
<keyword evidence="11" id="KW-1185">Reference proteome</keyword>
<name>G7JHA1_MEDTR</name>
<dbReference type="GO" id="GO:0005634">
    <property type="term" value="C:nucleus"/>
    <property type="evidence" value="ECO:0007669"/>
    <property type="project" value="UniProtKB-SubCell"/>
</dbReference>
<proteinExistence type="predicted"/>
<reference evidence="9" key="4">
    <citation type="journal article" date="2018" name="Nat. Plants">
        <title>Whole-genome landscape of Medicago truncatula symbiotic genes.</title>
        <authorList>
            <person name="Pecrix Y."/>
            <person name="Gamas P."/>
            <person name="Carrere S."/>
        </authorList>
    </citation>
    <scope>NUCLEOTIDE SEQUENCE</scope>
    <source>
        <tissue evidence="9">Leaves</tissue>
    </source>
</reference>
<dbReference type="HOGENOM" id="CLU_061898_2_1_1"/>
<dbReference type="GO" id="GO:0045892">
    <property type="term" value="P:negative regulation of DNA-templated transcription"/>
    <property type="evidence" value="ECO:0007669"/>
    <property type="project" value="UniProtKB-UniRule"/>
</dbReference>
<organism evidence="8 11">
    <name type="scientific">Medicago truncatula</name>
    <name type="common">Barrel medic</name>
    <name type="synonym">Medicago tribuloides</name>
    <dbReference type="NCBI Taxonomy" id="3880"/>
    <lineage>
        <taxon>Eukaryota</taxon>
        <taxon>Viridiplantae</taxon>
        <taxon>Streptophyta</taxon>
        <taxon>Embryophyta</taxon>
        <taxon>Tracheophyta</taxon>
        <taxon>Spermatophyta</taxon>
        <taxon>Magnoliopsida</taxon>
        <taxon>eudicotyledons</taxon>
        <taxon>Gunneridae</taxon>
        <taxon>Pentapetalae</taxon>
        <taxon>rosids</taxon>
        <taxon>fabids</taxon>
        <taxon>Fabales</taxon>
        <taxon>Fabaceae</taxon>
        <taxon>Papilionoideae</taxon>
        <taxon>50 kb inversion clade</taxon>
        <taxon>NPAAA clade</taxon>
        <taxon>Hologalegina</taxon>
        <taxon>IRL clade</taxon>
        <taxon>Trifolieae</taxon>
        <taxon>Medicago</taxon>
    </lineage>
</organism>
<dbReference type="InterPro" id="IPR006458">
    <property type="entry name" value="Ovate_C"/>
</dbReference>
<evidence type="ECO:0000256" key="1">
    <source>
        <dbReference type="ARBA" id="ARBA00004123"/>
    </source>
</evidence>
<gene>
    <name evidence="10" type="primary">11445162</name>
    <name evidence="8" type="ordered locus">MTR_4g052060</name>
    <name evidence="9" type="ORF">MtrunA17_Chr4g0025911</name>
</gene>
<dbReference type="NCBIfam" id="TIGR01568">
    <property type="entry name" value="A_thal_3678"/>
    <property type="match status" value="1"/>
</dbReference>
<dbReference type="PROSITE" id="PS51257">
    <property type="entry name" value="PROKAR_LIPOPROTEIN"/>
    <property type="match status" value="1"/>
</dbReference>
<evidence type="ECO:0000313" key="10">
    <source>
        <dbReference type="EnsemblPlants" id="AES88297"/>
    </source>
</evidence>
<dbReference type="AlphaFoldDB" id="G7JHA1"/>